<comment type="similarity">
    <text evidence="6 7">Belongs to the imidazoleglycerol-phosphate dehydratase family.</text>
</comment>
<evidence type="ECO:0000256" key="3">
    <source>
        <dbReference type="ARBA" id="ARBA00022605"/>
    </source>
</evidence>
<proteinExistence type="inferred from homology"/>
<dbReference type="SUPFAM" id="SSF54211">
    <property type="entry name" value="Ribosomal protein S5 domain 2-like"/>
    <property type="match status" value="2"/>
</dbReference>
<dbReference type="NCBIfam" id="NF002111">
    <property type="entry name" value="PRK00951.2-1"/>
    <property type="match status" value="1"/>
</dbReference>
<dbReference type="Pfam" id="PF00475">
    <property type="entry name" value="IGPD"/>
    <property type="match status" value="1"/>
</dbReference>
<comment type="pathway">
    <text evidence="1 6 7">Amino-acid biosynthesis; L-histidine biosynthesis; L-histidine from 5-phospho-alpha-D-ribose 1-diphosphate: step 6/9.</text>
</comment>
<protein>
    <recommendedName>
        <fullName evidence="2 6">Imidazoleglycerol-phosphate dehydratase</fullName>
        <shortName evidence="6">IGPD</shortName>
        <ecNumber evidence="6 7">4.2.1.19</ecNumber>
    </recommendedName>
</protein>
<dbReference type="UniPathway" id="UPA00031">
    <property type="reaction ID" value="UER00011"/>
</dbReference>
<dbReference type="PROSITE" id="PS00955">
    <property type="entry name" value="IGP_DEHYDRATASE_2"/>
    <property type="match status" value="1"/>
</dbReference>
<dbReference type="HAMAP" id="MF_00076">
    <property type="entry name" value="HisB"/>
    <property type="match status" value="1"/>
</dbReference>
<dbReference type="FunFam" id="3.30.230.40:FF:000003">
    <property type="entry name" value="Imidazoleglycerol-phosphate dehydratase HisB"/>
    <property type="match status" value="1"/>
</dbReference>
<name>A0A424YAS0_9FIRM</name>
<dbReference type="PANTHER" id="PTHR23133:SF2">
    <property type="entry name" value="IMIDAZOLEGLYCEROL-PHOSPHATE DEHYDRATASE"/>
    <property type="match status" value="1"/>
</dbReference>
<dbReference type="PANTHER" id="PTHR23133">
    <property type="entry name" value="IMIDAZOLEGLYCEROL-PHOSPHATE DEHYDRATASE HIS7"/>
    <property type="match status" value="1"/>
</dbReference>
<comment type="catalytic activity">
    <reaction evidence="6 7">
        <text>D-erythro-1-(imidazol-4-yl)glycerol 3-phosphate = 3-(imidazol-4-yl)-2-oxopropyl phosphate + H2O</text>
        <dbReference type="Rhea" id="RHEA:11040"/>
        <dbReference type="ChEBI" id="CHEBI:15377"/>
        <dbReference type="ChEBI" id="CHEBI:57766"/>
        <dbReference type="ChEBI" id="CHEBI:58278"/>
        <dbReference type="EC" id="4.2.1.19"/>
    </reaction>
</comment>
<evidence type="ECO:0000256" key="5">
    <source>
        <dbReference type="ARBA" id="ARBA00023239"/>
    </source>
</evidence>
<dbReference type="InterPro" id="IPR038494">
    <property type="entry name" value="IGPD_sf"/>
</dbReference>
<sequence>MNNREAQVDRKTKETRISLKLNLDGKGETRLQMGVPFFEHMLNLWARHGLFDLTIDAQGDLEVDAHHLVEDTGITLGQALYKGMGDKAGIKRYGFFILPMDEALVMVSLDLSDRPLLVYEVDIPSERVGGFDTELLEEFLRAFVQEARITLHVRLEHGKNSHHILEAVFKALGKSLDQALIRDPRIQGVPSTKGKL</sequence>
<comment type="subcellular location">
    <subcellularLocation>
        <location evidence="6 7">Cytoplasm</location>
    </subcellularLocation>
</comment>
<dbReference type="Proteomes" id="UP000285138">
    <property type="component" value="Unassembled WGS sequence"/>
</dbReference>
<dbReference type="FunFam" id="3.30.230.40:FF:000001">
    <property type="entry name" value="Imidazoleglycerol-phosphate dehydratase HisB"/>
    <property type="match status" value="1"/>
</dbReference>
<dbReference type="PROSITE" id="PS00954">
    <property type="entry name" value="IGP_DEHYDRATASE_1"/>
    <property type="match status" value="1"/>
</dbReference>
<organism evidence="8 9">
    <name type="scientific">Candidatus Syntrophonatronum acetioxidans</name>
    <dbReference type="NCBI Taxonomy" id="1795816"/>
    <lineage>
        <taxon>Bacteria</taxon>
        <taxon>Bacillati</taxon>
        <taxon>Bacillota</taxon>
        <taxon>Clostridia</taxon>
        <taxon>Eubacteriales</taxon>
        <taxon>Syntrophomonadaceae</taxon>
        <taxon>Candidatus Syntrophonatronum</taxon>
    </lineage>
</organism>
<dbReference type="InterPro" id="IPR020568">
    <property type="entry name" value="Ribosomal_Su5_D2-typ_SF"/>
</dbReference>
<dbReference type="CDD" id="cd07914">
    <property type="entry name" value="IGPD"/>
    <property type="match status" value="1"/>
</dbReference>
<dbReference type="NCBIfam" id="NF002114">
    <property type="entry name" value="PRK00951.2-4"/>
    <property type="match status" value="1"/>
</dbReference>
<dbReference type="EC" id="4.2.1.19" evidence="6 7"/>
<dbReference type="GO" id="GO:0000105">
    <property type="term" value="P:L-histidine biosynthetic process"/>
    <property type="evidence" value="ECO:0007669"/>
    <property type="project" value="UniProtKB-UniRule"/>
</dbReference>
<dbReference type="EMBL" id="QZAA01000240">
    <property type="protein sequence ID" value="RQD73703.1"/>
    <property type="molecule type" value="Genomic_DNA"/>
</dbReference>
<evidence type="ECO:0000256" key="2">
    <source>
        <dbReference type="ARBA" id="ARBA00016664"/>
    </source>
</evidence>
<evidence type="ECO:0000313" key="9">
    <source>
        <dbReference type="Proteomes" id="UP000285138"/>
    </source>
</evidence>
<dbReference type="AlphaFoldDB" id="A0A424YAS0"/>
<evidence type="ECO:0000256" key="6">
    <source>
        <dbReference type="HAMAP-Rule" id="MF_00076"/>
    </source>
</evidence>
<dbReference type="InterPro" id="IPR000807">
    <property type="entry name" value="ImidazoleglycerolP_deHydtase"/>
</dbReference>
<evidence type="ECO:0000256" key="1">
    <source>
        <dbReference type="ARBA" id="ARBA00005047"/>
    </source>
</evidence>
<dbReference type="Gene3D" id="3.30.230.40">
    <property type="entry name" value="Imidazole glycerol phosphate dehydratase, domain 1"/>
    <property type="match status" value="2"/>
</dbReference>
<dbReference type="GO" id="GO:0004424">
    <property type="term" value="F:imidazoleglycerol-phosphate dehydratase activity"/>
    <property type="evidence" value="ECO:0007669"/>
    <property type="project" value="UniProtKB-UniRule"/>
</dbReference>
<gene>
    <name evidence="6 8" type="primary">hisB</name>
    <name evidence="8" type="ORF">D5R97_09000</name>
</gene>
<evidence type="ECO:0000313" key="8">
    <source>
        <dbReference type="EMBL" id="RQD73703.1"/>
    </source>
</evidence>
<keyword evidence="4 6" id="KW-0368">Histidine biosynthesis</keyword>
<evidence type="ECO:0000256" key="7">
    <source>
        <dbReference type="RuleBase" id="RU000599"/>
    </source>
</evidence>
<dbReference type="InterPro" id="IPR020565">
    <property type="entry name" value="ImidazoleglycerP_deHydtase_CS"/>
</dbReference>
<keyword evidence="6" id="KW-0963">Cytoplasm</keyword>
<comment type="caution">
    <text evidence="8">The sequence shown here is derived from an EMBL/GenBank/DDBJ whole genome shotgun (WGS) entry which is preliminary data.</text>
</comment>
<dbReference type="GO" id="GO:0005737">
    <property type="term" value="C:cytoplasm"/>
    <property type="evidence" value="ECO:0007669"/>
    <property type="project" value="UniProtKB-SubCell"/>
</dbReference>
<evidence type="ECO:0000256" key="4">
    <source>
        <dbReference type="ARBA" id="ARBA00023102"/>
    </source>
</evidence>
<keyword evidence="5 6" id="KW-0456">Lyase</keyword>
<reference evidence="8 9" key="1">
    <citation type="submission" date="2018-08" db="EMBL/GenBank/DDBJ databases">
        <title>The metabolism and importance of syntrophic acetate oxidation coupled to methane or sulfide production in haloalkaline environments.</title>
        <authorList>
            <person name="Timmers P.H.A."/>
            <person name="Vavourakis C.D."/>
            <person name="Sorokin D.Y."/>
            <person name="Sinninghe Damste J.S."/>
            <person name="Muyzer G."/>
            <person name="Stams A.J.M."/>
            <person name="Plugge C.M."/>
        </authorList>
    </citation>
    <scope>NUCLEOTIDE SEQUENCE [LARGE SCALE GENOMIC DNA]</scope>
    <source>
        <strain evidence="8">MSAO_Bac1</strain>
    </source>
</reference>
<keyword evidence="3 6" id="KW-0028">Amino-acid biosynthesis</keyword>
<accession>A0A424YAS0</accession>